<sequence>MFFLKTIKLSKKHSTQNRIVVLFNASTTTACLYPLLYSLSVLRFQSVATQQSDMLLAAV</sequence>
<reference evidence="1 2" key="1">
    <citation type="submission" date="2019-09" db="EMBL/GenBank/DDBJ databases">
        <title>Non-baumannii Acinetobacter spp. carrying blaNDM-1 isolated in China.</title>
        <authorList>
            <person name="Cui C."/>
            <person name="Chen C."/>
            <person name="Sun J."/>
            <person name="Liu Y."/>
        </authorList>
    </citation>
    <scope>NUCLEOTIDE SEQUENCE [LARGE SCALE GENOMIC DNA]</scope>
    <source>
        <strain evidence="1 2">B18</strain>
        <plasmid evidence="2">pb18-2</plasmid>
    </source>
</reference>
<proteinExistence type="predicted"/>
<dbReference type="AlphaFoldDB" id="A0A6C0Y7T7"/>
<dbReference type="PROSITE" id="PS51257">
    <property type="entry name" value="PROKAR_LIPOPROTEIN"/>
    <property type="match status" value="1"/>
</dbReference>
<dbReference type="EMBL" id="CP044457">
    <property type="protein sequence ID" value="QIC71932.1"/>
    <property type="molecule type" value="Genomic_DNA"/>
</dbReference>
<geneLocation type="plasmid" evidence="2">
    <name>pb18-2</name>
</geneLocation>
<evidence type="ECO:0000313" key="1">
    <source>
        <dbReference type="EMBL" id="QIC71932.1"/>
    </source>
</evidence>
<evidence type="ECO:0000313" key="2">
    <source>
        <dbReference type="Proteomes" id="UP000503440"/>
    </source>
</evidence>
<keyword evidence="1" id="KW-0614">Plasmid</keyword>
<protein>
    <submittedName>
        <fullName evidence="1">Uncharacterized protein</fullName>
    </submittedName>
</protein>
<organism evidence="1 2">
    <name type="scientific">Acinetobacter indicus</name>
    <dbReference type="NCBI Taxonomy" id="756892"/>
    <lineage>
        <taxon>Bacteria</taxon>
        <taxon>Pseudomonadati</taxon>
        <taxon>Pseudomonadota</taxon>
        <taxon>Gammaproteobacteria</taxon>
        <taxon>Moraxellales</taxon>
        <taxon>Moraxellaceae</taxon>
        <taxon>Acinetobacter</taxon>
    </lineage>
</organism>
<dbReference type="Proteomes" id="UP000503440">
    <property type="component" value="Plasmid pB18-2"/>
</dbReference>
<name>A0A6C0Y7T7_9GAMM</name>
<gene>
    <name evidence="1" type="ORF">FSC09_16210</name>
</gene>
<accession>A0A6C0Y7T7</accession>